<dbReference type="InterPro" id="IPR000726">
    <property type="entry name" value="Glyco_hydro_19_cat"/>
</dbReference>
<evidence type="ECO:0007829" key="8">
    <source>
        <dbReference type="ProteomicsDB" id="F4JBK4"/>
    </source>
</evidence>
<evidence type="ECO:0000313" key="5">
    <source>
        <dbReference type="EMBL" id="AEE78295.1"/>
    </source>
</evidence>
<feature type="domain" description="Glycoside hydrolase family 19 catalytic" evidence="3">
    <location>
        <begin position="33"/>
        <end position="161"/>
    </location>
</feature>
<accession>F4JBK4</accession>
<dbReference type="SUPFAM" id="SSF53955">
    <property type="entry name" value="Lysozyme-like"/>
    <property type="match status" value="1"/>
</dbReference>
<dbReference type="EMBL" id="CP002686">
    <property type="protein sequence ID" value="AEE78295.1"/>
    <property type="molecule type" value="Genomic_DNA"/>
</dbReference>
<dbReference type="KEGG" id="ath:AT3G47540"/>
<dbReference type="AlphaFoldDB" id="F4JBK4"/>
<dbReference type="Araport" id="AT3G47540"/>
<proteinExistence type="evidence at protein level"/>
<feature type="region of interest" description="Disordered" evidence="1">
    <location>
        <begin position="108"/>
        <end position="130"/>
    </location>
</feature>
<protein>
    <submittedName>
        <fullName evidence="5">Chitinase family protein</fullName>
    </submittedName>
</protein>
<reference evidence="5 6" key="1">
    <citation type="journal article" date="2000" name="Nature">
        <title>Sequence and analysis of chromosome 3 of the plant Arabidopsis thaliana.</title>
        <authorList>
            <consortium name="European Union Chromosome 3 Arabidopsis Sequencing Consortium"/>
            <consortium name="Institute for Genomic Research"/>
            <consortium name="Kazusa DNA Research Institute"/>
            <person name="Salanoubat M."/>
            <person name="Lemcke K."/>
            <person name="Rieger M."/>
            <person name="Ansorge W."/>
            <person name="Unseld M."/>
            <person name="Fartmann B."/>
            <person name="Valle G."/>
            <person name="Blocker H."/>
            <person name="Perez-Alonso M."/>
            <person name="Obermaier B."/>
            <person name="Delseny M."/>
            <person name="Boutry M."/>
            <person name="Grivell L.A."/>
            <person name="Mache R."/>
            <person name="Puigdomenech P."/>
            <person name="De Simone V."/>
            <person name="Choisne N."/>
            <person name="Artiguenave F."/>
            <person name="Robert C."/>
            <person name="Brottier P."/>
            <person name="Wincker P."/>
            <person name="Cattolico L."/>
            <person name="Weissenbach J."/>
            <person name="Saurin W."/>
            <person name="Quetier F."/>
            <person name="Schafer M."/>
            <person name="Muller-Auer S."/>
            <person name="Gabel C."/>
            <person name="Fuchs M."/>
            <person name="Benes V."/>
            <person name="Wurmbach E."/>
            <person name="Drzonek H."/>
            <person name="Erfle H."/>
            <person name="Jordan N."/>
            <person name="Bangert S."/>
            <person name="Wiedelmann R."/>
            <person name="Kranz H."/>
            <person name="Voss H."/>
            <person name="Holland R."/>
            <person name="Brandt P."/>
            <person name="Nyakatura G."/>
            <person name="Vezzi A."/>
            <person name="D'Angelo M."/>
            <person name="Pallavicini A."/>
            <person name="Toppo S."/>
            <person name="Simionati B."/>
            <person name="Conrad A."/>
            <person name="Hornischer K."/>
            <person name="Kauer G."/>
            <person name="Lohnert T.H."/>
            <person name="Nordsiek G."/>
            <person name="Reichelt J."/>
            <person name="Scharfe M."/>
            <person name="Schon O."/>
            <person name="Bargues M."/>
            <person name="Terol J."/>
            <person name="Climent J."/>
            <person name="Navarro P."/>
            <person name="Collado C."/>
            <person name="Perez-Perez A."/>
            <person name="Ottenwalder B."/>
            <person name="Duchemin D."/>
            <person name="Cooke R."/>
            <person name="Laudie M."/>
            <person name="Berger-Llauro C."/>
            <person name="Purnelle B."/>
            <person name="Masuy D."/>
            <person name="de Haan M."/>
            <person name="Maarse A.C."/>
            <person name="Alcaraz J.P."/>
            <person name="Cottet A."/>
            <person name="Casacuberta E."/>
            <person name="Monfort A."/>
            <person name="Argiriou A."/>
            <person name="flores M."/>
            <person name="Liguori R."/>
            <person name="Vitale D."/>
            <person name="Mannhaupt G."/>
            <person name="Haase D."/>
            <person name="Schoof H."/>
            <person name="Rudd S."/>
            <person name="Zaccaria P."/>
            <person name="Mewes H.W."/>
            <person name="Mayer K.F."/>
            <person name="Kaul S."/>
            <person name="Town C.D."/>
            <person name="Koo H.L."/>
            <person name="Tallon L.J."/>
            <person name="Jenkins J."/>
            <person name="Rooney T."/>
            <person name="Rizzo M."/>
            <person name="Walts A."/>
            <person name="Utterback T."/>
            <person name="Fujii C.Y."/>
            <person name="Shea T.P."/>
            <person name="Creasy T.H."/>
            <person name="Haas B."/>
            <person name="Maiti R."/>
            <person name="Wu D."/>
            <person name="Peterson J."/>
            <person name="Van Aken S."/>
            <person name="Pai G."/>
            <person name="Militscher J."/>
            <person name="Sellers P."/>
            <person name="Gill J.E."/>
            <person name="Feldblyum T.V."/>
            <person name="Preuss D."/>
            <person name="Lin X."/>
            <person name="Nierman W.C."/>
            <person name="Salzberg S.L."/>
            <person name="White O."/>
            <person name="Venter J.C."/>
            <person name="Fraser C.M."/>
            <person name="Kaneko T."/>
            <person name="Nakamura Y."/>
            <person name="Sato S."/>
            <person name="Kato T."/>
            <person name="Asamizu E."/>
            <person name="Sasamoto S."/>
            <person name="Kimura T."/>
            <person name="Idesawa K."/>
            <person name="Kawashima K."/>
            <person name="Kishida Y."/>
            <person name="Kiyokawa C."/>
            <person name="Kohara M."/>
            <person name="Matsumoto M."/>
            <person name="Matsuno A."/>
            <person name="Muraki A."/>
            <person name="Nakayama S."/>
            <person name="Nakazaki N."/>
            <person name="Shinpo S."/>
            <person name="Takeuchi C."/>
            <person name="Wada T."/>
            <person name="Watanabe A."/>
            <person name="Yamada M."/>
            <person name="Yasuda M."/>
            <person name="Tabata S."/>
        </authorList>
    </citation>
    <scope>NUCLEOTIDE SEQUENCE [LARGE SCALE GENOMIC DNA]</scope>
    <source>
        <strain evidence="6">cv. Columbia</strain>
    </source>
</reference>
<dbReference type="GO" id="GO:0016998">
    <property type="term" value="P:cell wall macromolecule catabolic process"/>
    <property type="evidence" value="ECO:0007669"/>
    <property type="project" value="InterPro"/>
</dbReference>
<feature type="domain" description="Glycoside hydrolase family 19 catalytic" evidence="3">
    <location>
        <begin position="168"/>
        <end position="210"/>
    </location>
</feature>
<reference evidence="6" key="2">
    <citation type="journal article" date="2017" name="Plant J.">
        <title>Araport11: a complete reannotation of the Arabidopsis thaliana reference genome.</title>
        <authorList>
            <person name="Cheng C.Y."/>
            <person name="Krishnakumar V."/>
            <person name="Chan A.P."/>
            <person name="Thibaud-Nissen F."/>
            <person name="Schobel S."/>
            <person name="Town C.D."/>
        </authorList>
    </citation>
    <scope>GENOME REANNOTATION</scope>
    <source>
        <strain evidence="6">cv. Columbia</strain>
    </source>
</reference>
<feature type="signal peptide" evidence="2">
    <location>
        <begin position="1"/>
        <end position="20"/>
    </location>
</feature>
<dbReference type="HOGENOM" id="CLU_984645_0_0_1"/>
<evidence type="ECO:0007829" key="7">
    <source>
        <dbReference type="PeptideAtlas" id="F4JBK4"/>
    </source>
</evidence>
<sequence>MASTKISLVFFLCLVGPCIGAGTTSAAESVSSIVTQGFFNNIINQAGNGCTRKRFNTRDSFIDAANNFPNFASSVTRREIASMFAHVTHETGHFCYIEEIKKRSRGRCDENVEQRPCPSQSKGHSGRGHQSLGLDLLRQPELVGSNPTVAFRKGLSFWINSVRPVLNQGFGATIRAINGMECNGGNSGAVKARIGYYRDYCRQLGVDPANHTKSMLIHKHGDRCCKIHHFDFHKQLKSRYHGSHALHPPLASPSEQILLSFSFPFNRGLDSSWSSRLSSPAID</sequence>
<dbReference type="GeneID" id="823908"/>
<feature type="chain" id="PRO_5003315443" evidence="2">
    <location>
        <begin position="21"/>
        <end position="283"/>
    </location>
</feature>
<dbReference type="GO" id="GO:0006032">
    <property type="term" value="P:chitin catabolic process"/>
    <property type="evidence" value="ECO:0007669"/>
    <property type="project" value="InterPro"/>
</dbReference>
<dbReference type="InParanoid" id="F4JBK4"/>
<keyword evidence="6" id="KW-1185">Reference proteome</keyword>
<keyword evidence="7 8" id="KW-1267">Proteomics identification</keyword>
<organism evidence="5 6">
    <name type="scientific">Arabidopsis thaliana</name>
    <name type="common">Mouse-ear cress</name>
    <dbReference type="NCBI Taxonomy" id="3702"/>
    <lineage>
        <taxon>Eukaryota</taxon>
        <taxon>Viridiplantae</taxon>
        <taxon>Streptophyta</taxon>
        <taxon>Embryophyta</taxon>
        <taxon>Tracheophyta</taxon>
        <taxon>Spermatophyta</taxon>
        <taxon>Magnoliopsida</taxon>
        <taxon>eudicotyledons</taxon>
        <taxon>Gunneridae</taxon>
        <taxon>Pentapetalae</taxon>
        <taxon>rosids</taxon>
        <taxon>malvids</taxon>
        <taxon>Brassicales</taxon>
        <taxon>Brassicaceae</taxon>
        <taxon>Camelineae</taxon>
        <taxon>Arabidopsis</taxon>
    </lineage>
</organism>
<evidence type="ECO:0000313" key="6">
    <source>
        <dbReference type="Proteomes" id="UP000006548"/>
    </source>
</evidence>
<dbReference type="InterPro" id="IPR023346">
    <property type="entry name" value="Lysozyme-like_dom_sf"/>
</dbReference>
<gene>
    <name evidence="4 5" type="ordered locus">At3g47540</name>
</gene>
<dbReference type="Proteomes" id="UP000006548">
    <property type="component" value="Chromosome 3"/>
</dbReference>
<dbReference type="CDD" id="cd00325">
    <property type="entry name" value="chitinase_GH19"/>
    <property type="match status" value="1"/>
</dbReference>
<dbReference type="GO" id="GO:0004568">
    <property type="term" value="F:chitinase activity"/>
    <property type="evidence" value="ECO:0000318"/>
    <property type="project" value="GO_Central"/>
</dbReference>
<evidence type="ECO:0000259" key="3">
    <source>
        <dbReference type="Pfam" id="PF00182"/>
    </source>
</evidence>
<evidence type="ECO:0000313" key="4">
    <source>
        <dbReference type="Araport" id="AT3G47540"/>
    </source>
</evidence>
<dbReference type="STRING" id="3702.F4JBK4"/>
<dbReference type="RefSeq" id="NP_001190028.1">
    <property type="nucleotide sequence ID" value="NM_001203099.1"/>
</dbReference>
<dbReference type="TAIR" id="AT3G47540"/>
<evidence type="ECO:0000256" key="1">
    <source>
        <dbReference type="SAM" id="MobiDB-lite"/>
    </source>
</evidence>
<dbReference type="PaxDb" id="3702-AT3G47540.2"/>
<dbReference type="eggNOG" id="KOG4742">
    <property type="taxonomic scope" value="Eukaryota"/>
</dbReference>
<dbReference type="ExpressionAtlas" id="F4JBK4">
    <property type="expression patterns" value="baseline and differential"/>
</dbReference>
<keyword evidence="2" id="KW-0732">Signal</keyword>
<dbReference type="PANTHER" id="PTHR22595">
    <property type="entry name" value="CHITINASE-RELATED"/>
    <property type="match status" value="1"/>
</dbReference>
<dbReference type="Pfam" id="PF00182">
    <property type="entry name" value="Glyco_hydro_19"/>
    <property type="match status" value="2"/>
</dbReference>
<dbReference type="ProteomicsDB" id="201381"/>
<dbReference type="SMR" id="F4JBK4"/>
<evidence type="ECO:0000256" key="2">
    <source>
        <dbReference type="SAM" id="SignalP"/>
    </source>
</evidence>
<dbReference type="Gene3D" id="1.10.530.10">
    <property type="match status" value="1"/>
</dbReference>
<dbReference type="FunCoup" id="F4JBK4">
    <property type="interactions" value="132"/>
</dbReference>
<name>F4JBK4_ARATH</name>
<dbReference type="PANTHER" id="PTHR22595:SF194">
    <property type="entry name" value="CHITINASE FAMILY PROTEIN"/>
    <property type="match status" value="1"/>
</dbReference>